<dbReference type="EMBL" id="LSRL02008971">
    <property type="protein sequence ID" value="TDG38182.1"/>
    <property type="molecule type" value="Genomic_DNA"/>
</dbReference>
<dbReference type="Proteomes" id="UP000295192">
    <property type="component" value="Unassembled WGS sequence"/>
</dbReference>
<keyword evidence="3" id="KW-1185">Reference proteome</keyword>
<organism evidence="2 3">
    <name type="scientific">Drosophila navojoa</name>
    <name type="common">Fruit fly</name>
    <dbReference type="NCBI Taxonomy" id="7232"/>
    <lineage>
        <taxon>Eukaryota</taxon>
        <taxon>Metazoa</taxon>
        <taxon>Ecdysozoa</taxon>
        <taxon>Arthropoda</taxon>
        <taxon>Hexapoda</taxon>
        <taxon>Insecta</taxon>
        <taxon>Pterygota</taxon>
        <taxon>Neoptera</taxon>
        <taxon>Endopterygota</taxon>
        <taxon>Diptera</taxon>
        <taxon>Brachycera</taxon>
        <taxon>Muscomorpha</taxon>
        <taxon>Ephydroidea</taxon>
        <taxon>Drosophilidae</taxon>
        <taxon>Drosophila</taxon>
    </lineage>
</organism>
<proteinExistence type="predicted"/>
<dbReference type="AlphaFoldDB" id="A0A484APL5"/>
<reference evidence="2 3" key="1">
    <citation type="journal article" date="2019" name="J. Hered.">
        <title>An Improved Genome Assembly for Drosophila navojoa, the Basal Species in the mojavensis Cluster.</title>
        <authorList>
            <person name="Vanderlinde T."/>
            <person name="Dupim E.G."/>
            <person name="Nazario-Yepiz N.O."/>
            <person name="Carvalho A.B."/>
        </authorList>
    </citation>
    <scope>NUCLEOTIDE SEQUENCE [LARGE SCALE GENOMIC DNA]</scope>
    <source>
        <strain evidence="2">Navoj_Jal97</strain>
        <tissue evidence="2">Whole organism</tissue>
    </source>
</reference>
<evidence type="ECO:0000313" key="3">
    <source>
        <dbReference type="Proteomes" id="UP000295192"/>
    </source>
</evidence>
<sequence length="130" mass="14567">MGSAILRQDEVATVLVVVLNSRPMVAPSSNSNGGEVLTPGHFLIGATLVPLPTVSSEPVDDVKPTHLKRWQLISNIKRRFYSDWSRDQPPAEVEVDEGEAERRGRRSRARGRGQRSSTTVDDRSYSRRIW</sequence>
<name>A0A484APL5_DRONA</name>
<comment type="caution">
    <text evidence="2">The sequence shown here is derived from an EMBL/GenBank/DDBJ whole genome shotgun (WGS) entry which is preliminary data.</text>
</comment>
<feature type="compositionally biased region" description="Basic and acidic residues" evidence="1">
    <location>
        <begin position="120"/>
        <end position="130"/>
    </location>
</feature>
<feature type="compositionally biased region" description="Basic residues" evidence="1">
    <location>
        <begin position="103"/>
        <end position="113"/>
    </location>
</feature>
<feature type="region of interest" description="Disordered" evidence="1">
    <location>
        <begin position="86"/>
        <end position="130"/>
    </location>
</feature>
<protein>
    <submittedName>
        <fullName evidence="2">Uncharacterized protein</fullName>
    </submittedName>
</protein>
<evidence type="ECO:0000256" key="1">
    <source>
        <dbReference type="SAM" id="MobiDB-lite"/>
    </source>
</evidence>
<gene>
    <name evidence="2" type="ORF">AWZ03_015396</name>
</gene>
<evidence type="ECO:0000313" key="2">
    <source>
        <dbReference type="EMBL" id="TDG38182.1"/>
    </source>
</evidence>
<accession>A0A484APL5</accession>